<accession>A0A644Z291</accession>
<protein>
    <submittedName>
        <fullName evidence="1">Uncharacterized protein</fullName>
    </submittedName>
</protein>
<evidence type="ECO:0000313" key="1">
    <source>
        <dbReference type="EMBL" id="MPM34141.1"/>
    </source>
</evidence>
<organism evidence="1">
    <name type="scientific">bioreactor metagenome</name>
    <dbReference type="NCBI Taxonomy" id="1076179"/>
    <lineage>
        <taxon>unclassified sequences</taxon>
        <taxon>metagenomes</taxon>
        <taxon>ecological metagenomes</taxon>
    </lineage>
</organism>
<comment type="caution">
    <text evidence="1">The sequence shown here is derived from an EMBL/GenBank/DDBJ whole genome shotgun (WGS) entry which is preliminary data.</text>
</comment>
<name>A0A644Z291_9ZZZZ</name>
<proteinExistence type="predicted"/>
<gene>
    <name evidence="1" type="ORF">SDC9_80723</name>
</gene>
<sequence length="144" mass="16009">MADEETPPSILWKDKETKKLIKKKKNGRLIVCWVCPCCKPRVIASQITNANTGPKTWNLRPYQGDKIGLPGHRWRIRDVGESHHNNSDASCSGTIYNNGTIDGNGKLTGLPDEFVSGYGYNGYMELQQGCVRDDGSIEWPCPNG</sequence>
<dbReference type="AlphaFoldDB" id="A0A644Z291"/>
<dbReference type="EMBL" id="VSSQ01006882">
    <property type="protein sequence ID" value="MPM34141.1"/>
    <property type="molecule type" value="Genomic_DNA"/>
</dbReference>
<reference evidence="1" key="1">
    <citation type="submission" date="2019-08" db="EMBL/GenBank/DDBJ databases">
        <authorList>
            <person name="Kucharzyk K."/>
            <person name="Murdoch R.W."/>
            <person name="Higgins S."/>
            <person name="Loffler F."/>
        </authorList>
    </citation>
    <scope>NUCLEOTIDE SEQUENCE</scope>
</reference>